<accession>A0A1R3HSN0</accession>
<name>A0A1R3HSN0_9ROSI</name>
<proteinExistence type="predicted"/>
<dbReference type="EMBL" id="AWUE01019441">
    <property type="protein sequence ID" value="OMO73397.1"/>
    <property type="molecule type" value="Genomic_DNA"/>
</dbReference>
<reference evidence="2" key="1">
    <citation type="submission" date="2013-09" db="EMBL/GenBank/DDBJ databases">
        <title>Corchorus olitorius genome sequencing.</title>
        <authorList>
            <person name="Alam M."/>
            <person name="Haque M.S."/>
            <person name="Islam M.S."/>
            <person name="Emdad E.M."/>
            <person name="Islam M.M."/>
            <person name="Ahmed B."/>
            <person name="Halim A."/>
            <person name="Hossen Q.M.M."/>
            <person name="Hossain M.Z."/>
            <person name="Ahmed R."/>
            <person name="Khan M.M."/>
            <person name="Islam R."/>
            <person name="Rashid M.M."/>
            <person name="Khan S.A."/>
            <person name="Rahman M.S."/>
            <person name="Alam M."/>
            <person name="Yahiya A.S."/>
            <person name="Khan M.S."/>
            <person name="Azam M.S."/>
            <person name="Haque T."/>
            <person name="Lashkar M.Z.H."/>
            <person name="Akhand A.I."/>
            <person name="Morshed G."/>
            <person name="Roy S."/>
            <person name="Uddin K.S."/>
            <person name="Rabeya T."/>
            <person name="Hossain A.S."/>
            <person name="Chowdhury A."/>
            <person name="Snigdha A.R."/>
            <person name="Mortoza M.S."/>
            <person name="Matin S.A."/>
            <person name="Hoque S.M.E."/>
            <person name="Islam M.K."/>
            <person name="Roy D.K."/>
            <person name="Haider R."/>
            <person name="Moosa M.M."/>
            <person name="Elias S.M."/>
            <person name="Hasan A.M."/>
            <person name="Jahan S."/>
            <person name="Shafiuddin M."/>
            <person name="Mahmood N."/>
            <person name="Shommy N.S."/>
        </authorList>
    </citation>
    <scope>NUCLEOTIDE SEQUENCE [LARGE SCALE GENOMIC DNA]</scope>
    <source>
        <strain evidence="2">cv. O-4</strain>
    </source>
</reference>
<evidence type="ECO:0000313" key="2">
    <source>
        <dbReference type="Proteomes" id="UP000187203"/>
    </source>
</evidence>
<protein>
    <submittedName>
        <fullName evidence="1">Uncharacterized protein</fullName>
    </submittedName>
</protein>
<dbReference type="Proteomes" id="UP000187203">
    <property type="component" value="Unassembled WGS sequence"/>
</dbReference>
<organism evidence="1 2">
    <name type="scientific">Corchorus olitorius</name>
    <dbReference type="NCBI Taxonomy" id="93759"/>
    <lineage>
        <taxon>Eukaryota</taxon>
        <taxon>Viridiplantae</taxon>
        <taxon>Streptophyta</taxon>
        <taxon>Embryophyta</taxon>
        <taxon>Tracheophyta</taxon>
        <taxon>Spermatophyta</taxon>
        <taxon>Magnoliopsida</taxon>
        <taxon>eudicotyledons</taxon>
        <taxon>Gunneridae</taxon>
        <taxon>Pentapetalae</taxon>
        <taxon>rosids</taxon>
        <taxon>malvids</taxon>
        <taxon>Malvales</taxon>
        <taxon>Malvaceae</taxon>
        <taxon>Grewioideae</taxon>
        <taxon>Apeibeae</taxon>
        <taxon>Corchorus</taxon>
    </lineage>
</organism>
<keyword evidence="2" id="KW-1185">Reference proteome</keyword>
<gene>
    <name evidence="1" type="ORF">COLO4_27127</name>
</gene>
<evidence type="ECO:0000313" key="1">
    <source>
        <dbReference type="EMBL" id="OMO73397.1"/>
    </source>
</evidence>
<sequence>MIRCLKSKTWLNETVIDLVVKLCNEESRYDTPLMSRIYMTTQFSGENMWFLAFEE</sequence>
<dbReference type="AlphaFoldDB" id="A0A1R3HSN0"/>
<comment type="caution">
    <text evidence="1">The sequence shown here is derived from an EMBL/GenBank/DDBJ whole genome shotgun (WGS) entry which is preliminary data.</text>
</comment>